<dbReference type="GO" id="GO:0016757">
    <property type="term" value="F:glycosyltransferase activity"/>
    <property type="evidence" value="ECO:0007669"/>
    <property type="project" value="UniProtKB-KW"/>
</dbReference>
<evidence type="ECO:0000256" key="1">
    <source>
        <dbReference type="ARBA" id="ARBA00022676"/>
    </source>
</evidence>
<dbReference type="Pfam" id="PF17167">
    <property type="entry name" value="Glyco_hydro_94"/>
    <property type="match status" value="1"/>
</dbReference>
<proteinExistence type="predicted"/>
<sequence>MKPELVYKIKTDTRLKTVSEKARKLVSSGFNAGDGYSEVWIRDLNTFTDLATKVADKEKLKEALLTFFKFQGKDGNIMDGYTEIKNASSGGVFYYSKLAPEFAAHKNTVETDQETSLIQALYKYVKATGDHSILKEKIDNSTVEELMGKALTFLLEHRFDKKYGLLWGATTADWGDVQPEHDWGVVIDSSSHFAIDIYDNAMFVIALNNYIDLLALENQKKPWLLIKEKIVSNTKKHLWDKKNNKYRTHIYLKDSPFPKDFDENKIYYHGGTAIAIEAGLLNKKQVKQAYEKMKANVKSAGAQTIGLTLFPVYPNGFFKNKGMSEYGYQNGGDWTWFGGRMVQQLIHYELYDEAFEALSPMLDRVLLHKGFYEWWTPAGEPKGSGQFRGSAGVLWSAIEQLNAQSVQE</sequence>
<evidence type="ECO:0000313" key="5">
    <source>
        <dbReference type="Proteomes" id="UP000280825"/>
    </source>
</evidence>
<dbReference type="Gene3D" id="1.50.10.10">
    <property type="match status" value="1"/>
</dbReference>
<dbReference type="InterPro" id="IPR008928">
    <property type="entry name" value="6-hairpin_glycosidase_sf"/>
</dbReference>
<keyword evidence="5" id="KW-1185">Reference proteome</keyword>
<name>A0A432CFV7_9FLAO</name>
<comment type="caution">
    <text evidence="4">The sequence shown here is derived from an EMBL/GenBank/DDBJ whole genome shotgun (WGS) entry which is preliminary data.</text>
</comment>
<dbReference type="InterPro" id="IPR033432">
    <property type="entry name" value="GH94_catalytic"/>
</dbReference>
<dbReference type="EMBL" id="RYDJ01000023">
    <property type="protein sequence ID" value="RTZ01762.1"/>
    <property type="molecule type" value="Genomic_DNA"/>
</dbReference>
<dbReference type="SUPFAM" id="SSF48208">
    <property type="entry name" value="Six-hairpin glycosidases"/>
    <property type="match status" value="1"/>
</dbReference>
<dbReference type="InterPro" id="IPR012341">
    <property type="entry name" value="6hp_glycosidase-like_sf"/>
</dbReference>
<accession>A0A432CFV7</accession>
<evidence type="ECO:0000259" key="3">
    <source>
        <dbReference type="Pfam" id="PF17167"/>
    </source>
</evidence>
<reference evidence="4 5" key="1">
    <citation type="submission" date="2018-12" db="EMBL/GenBank/DDBJ databases">
        <title>Flavobacterium sp. nov., isolated from glacier ice.</title>
        <authorList>
            <person name="Liu Q."/>
            <person name="Xin Y.-H."/>
        </authorList>
    </citation>
    <scope>NUCLEOTIDE SEQUENCE [LARGE SCALE GENOMIC DNA]</scope>
    <source>
        <strain evidence="4 5">RB1N8</strain>
    </source>
</reference>
<protein>
    <recommendedName>
        <fullName evidence="3">Glycosyl hydrolase 94 catalytic domain-containing protein</fullName>
    </recommendedName>
</protein>
<keyword evidence="1" id="KW-0328">Glycosyltransferase</keyword>
<keyword evidence="2" id="KW-0808">Transferase</keyword>
<feature type="domain" description="Glycosyl hydrolase 94 catalytic" evidence="3">
    <location>
        <begin position="27"/>
        <end position="299"/>
    </location>
</feature>
<dbReference type="GO" id="GO:0005975">
    <property type="term" value="P:carbohydrate metabolic process"/>
    <property type="evidence" value="ECO:0007669"/>
    <property type="project" value="InterPro"/>
</dbReference>
<evidence type="ECO:0000256" key="2">
    <source>
        <dbReference type="ARBA" id="ARBA00022679"/>
    </source>
</evidence>
<dbReference type="AlphaFoldDB" id="A0A432CFV7"/>
<gene>
    <name evidence="4" type="ORF">EKL98_14695</name>
</gene>
<organism evidence="4 5">
    <name type="scientific">Flavobacterium bomense</name>
    <dbReference type="NCBI Taxonomy" id="2497483"/>
    <lineage>
        <taxon>Bacteria</taxon>
        <taxon>Pseudomonadati</taxon>
        <taxon>Bacteroidota</taxon>
        <taxon>Flavobacteriia</taxon>
        <taxon>Flavobacteriales</taxon>
        <taxon>Flavobacteriaceae</taxon>
        <taxon>Flavobacterium</taxon>
    </lineage>
</organism>
<dbReference type="Proteomes" id="UP000280825">
    <property type="component" value="Unassembled WGS sequence"/>
</dbReference>
<evidence type="ECO:0000313" key="4">
    <source>
        <dbReference type="EMBL" id="RTZ01762.1"/>
    </source>
</evidence>